<comment type="caution">
    <text evidence="1">The sequence shown here is derived from an EMBL/GenBank/DDBJ whole genome shotgun (WGS) entry which is preliminary data.</text>
</comment>
<sequence>MANAKNTNSHTHTTLVYTDDPNSTWRIATSTLPFSFLAYGQHLYSSPPPLFWHHKRHHSKQAHIRFIDIFRSAPDAMMTLTTHGKKKRREPCHLHFSAGTLGRVEEGNRAVPLPGPEDTLCWISNSNRSALPLSRPRPHLPFSCSFYVLCEKSRSAAPSCNGTISQNWRKQSIKPSSICWGQSR</sequence>
<evidence type="ECO:0000313" key="2">
    <source>
        <dbReference type="Proteomes" id="UP001600888"/>
    </source>
</evidence>
<gene>
    <name evidence="1" type="ORF">FJTKL_01081</name>
</gene>
<keyword evidence="2" id="KW-1185">Reference proteome</keyword>
<dbReference type="EMBL" id="JBAWTH010000011">
    <property type="protein sequence ID" value="KAL2289759.1"/>
    <property type="molecule type" value="Genomic_DNA"/>
</dbReference>
<dbReference type="Proteomes" id="UP001600888">
    <property type="component" value="Unassembled WGS sequence"/>
</dbReference>
<proteinExistence type="predicted"/>
<organism evidence="1 2">
    <name type="scientific">Diaporthe vaccinii</name>
    <dbReference type="NCBI Taxonomy" id="105482"/>
    <lineage>
        <taxon>Eukaryota</taxon>
        <taxon>Fungi</taxon>
        <taxon>Dikarya</taxon>
        <taxon>Ascomycota</taxon>
        <taxon>Pezizomycotina</taxon>
        <taxon>Sordariomycetes</taxon>
        <taxon>Sordariomycetidae</taxon>
        <taxon>Diaporthales</taxon>
        <taxon>Diaporthaceae</taxon>
        <taxon>Diaporthe</taxon>
        <taxon>Diaporthe eres species complex</taxon>
    </lineage>
</organism>
<protein>
    <submittedName>
        <fullName evidence="1">Uncharacterized protein</fullName>
    </submittedName>
</protein>
<evidence type="ECO:0000313" key="1">
    <source>
        <dbReference type="EMBL" id="KAL2289759.1"/>
    </source>
</evidence>
<accession>A0ABR4F4Y9</accession>
<name>A0ABR4F4Y9_9PEZI</name>
<reference evidence="1 2" key="1">
    <citation type="submission" date="2024-03" db="EMBL/GenBank/DDBJ databases">
        <title>A high-quality draft genome sequence of Diaporthe vaccinii, a causative agent of upright dieback and viscid rot disease in cranberry plants.</title>
        <authorList>
            <person name="Sarrasin M."/>
            <person name="Lang B.F."/>
            <person name="Burger G."/>
        </authorList>
    </citation>
    <scope>NUCLEOTIDE SEQUENCE [LARGE SCALE GENOMIC DNA]</scope>
    <source>
        <strain evidence="1 2">IS7</strain>
    </source>
</reference>